<gene>
    <name evidence="3" type="ORF">ABID13_002940</name>
</gene>
<protein>
    <recommendedName>
        <fullName evidence="2">Glycosyltransferase 2-like domain-containing protein</fullName>
    </recommendedName>
</protein>
<sequence length="380" mass="41383">MGDTGMSQGTDHLITVLAAAYNGREYIKEQMDSILAQSQGGILLVVSDDCSSDGTDKLLDRYGAEHGDQVIVLHRKIRSGGAAAHFLAMLKLMADLASGRGMEAWNGIYDLGEETCLRLREAAGAGYFMLSDQDDVWLPEKAEILLGKMKQMERNGDAAGAEPGSGTNAGAEPGTNAGTNAKEPGPTPPVLVHSDLKVVDEDLREIAPSFFRYQKISPERTRLSQLLVQNNVTGGAVMINRYLLPYLEHTPRICLMHDAWLALLASCFGCVGCVDRPLYLYRQHGTNTLGAEKGDDLAGMENRLKDGSAARENYRRMFGQAESLLELFGEELSPGQRKILAAFAGLPGRSRPGKMFLILRYGFTKNTVLRTLGQMLLIGD</sequence>
<dbReference type="Proteomes" id="UP001549200">
    <property type="component" value="Unassembled WGS sequence"/>
</dbReference>
<keyword evidence="4" id="KW-1185">Reference proteome</keyword>
<dbReference type="Pfam" id="PF00535">
    <property type="entry name" value="Glycos_transf_2"/>
    <property type="match status" value="1"/>
</dbReference>
<reference evidence="3 4" key="1">
    <citation type="submission" date="2024-06" db="EMBL/GenBank/DDBJ databases">
        <title>Genomic Encyclopedia of Type Strains, Phase IV (KMG-IV): sequencing the most valuable type-strain genomes for metagenomic binning, comparative biology and taxonomic classification.</title>
        <authorList>
            <person name="Goeker M."/>
        </authorList>
    </citation>
    <scope>NUCLEOTIDE SEQUENCE [LARGE SCALE GENOMIC DNA]</scope>
    <source>
        <strain evidence="3 4">DSM 19261</strain>
    </source>
</reference>
<evidence type="ECO:0000313" key="3">
    <source>
        <dbReference type="EMBL" id="MET3571295.1"/>
    </source>
</evidence>
<feature type="region of interest" description="Disordered" evidence="1">
    <location>
        <begin position="155"/>
        <end position="190"/>
    </location>
</feature>
<dbReference type="PANTHER" id="PTHR22916:SF3">
    <property type="entry name" value="UDP-GLCNAC:BETAGAL BETA-1,3-N-ACETYLGLUCOSAMINYLTRANSFERASE-LIKE PROTEIN 1"/>
    <property type="match status" value="1"/>
</dbReference>
<evidence type="ECO:0000313" key="4">
    <source>
        <dbReference type="Proteomes" id="UP001549200"/>
    </source>
</evidence>
<dbReference type="InterPro" id="IPR001173">
    <property type="entry name" value="Glyco_trans_2-like"/>
</dbReference>
<organism evidence="3 4">
    <name type="scientific">Enterocloster citroniae</name>
    <dbReference type="NCBI Taxonomy" id="358743"/>
    <lineage>
        <taxon>Bacteria</taxon>
        <taxon>Bacillati</taxon>
        <taxon>Bacillota</taxon>
        <taxon>Clostridia</taxon>
        <taxon>Lachnospirales</taxon>
        <taxon>Lachnospiraceae</taxon>
        <taxon>Enterocloster</taxon>
    </lineage>
</organism>
<evidence type="ECO:0000256" key="1">
    <source>
        <dbReference type="SAM" id="MobiDB-lite"/>
    </source>
</evidence>
<dbReference type="Gene3D" id="3.90.550.10">
    <property type="entry name" value="Spore Coat Polysaccharide Biosynthesis Protein SpsA, Chain A"/>
    <property type="match status" value="1"/>
</dbReference>
<dbReference type="InterPro" id="IPR029044">
    <property type="entry name" value="Nucleotide-diphossugar_trans"/>
</dbReference>
<name>A0ABV2FZ32_9FIRM</name>
<dbReference type="CDD" id="cd04196">
    <property type="entry name" value="GT_2_like_d"/>
    <property type="match status" value="1"/>
</dbReference>
<dbReference type="EMBL" id="JBEPLZ010000009">
    <property type="protein sequence ID" value="MET3571295.1"/>
    <property type="molecule type" value="Genomic_DNA"/>
</dbReference>
<accession>A0ABV2FZ32</accession>
<evidence type="ECO:0000259" key="2">
    <source>
        <dbReference type="Pfam" id="PF00535"/>
    </source>
</evidence>
<feature type="domain" description="Glycosyltransferase 2-like" evidence="2">
    <location>
        <begin position="16"/>
        <end position="84"/>
    </location>
</feature>
<proteinExistence type="predicted"/>
<dbReference type="SUPFAM" id="SSF53448">
    <property type="entry name" value="Nucleotide-diphospho-sugar transferases"/>
    <property type="match status" value="1"/>
</dbReference>
<comment type="caution">
    <text evidence="3">The sequence shown here is derived from an EMBL/GenBank/DDBJ whole genome shotgun (WGS) entry which is preliminary data.</text>
</comment>
<dbReference type="PANTHER" id="PTHR22916">
    <property type="entry name" value="GLYCOSYLTRANSFERASE"/>
    <property type="match status" value="1"/>
</dbReference>